<dbReference type="GO" id="GO:0005524">
    <property type="term" value="F:ATP binding"/>
    <property type="evidence" value="ECO:0007669"/>
    <property type="project" value="InterPro"/>
</dbReference>
<dbReference type="InterPro" id="IPR011545">
    <property type="entry name" value="DEAD/DEAH_box_helicase_dom"/>
</dbReference>
<sequence>MISVSHHNDYRGSCTGNRCLGKSGHHSLSFLARHWGLTTRGLLSPGFDALTSKYYLYCWHLWTLVAQVLYPLIKVRVLVQMQCQPLLEDQFRPVIADNYYEQRLYWIELDRSQTRNSISMFSLSPVDVSDPIPQNTTLHNTLINASPTFDAAHLVDDDDALVSKACSAHLNQSDVQLGHGMHPIQEVNTAFCSVDARITEVQSFHQRRPDNYEDVIVCPLSSVSSLVRFAEEPQMFAVEFNDGCPIQVYASTFWDSLLEAVRDMLQTEAGSMPCPVPVLPSASTHLKHLAASAKDAVAEGGSLPGSRTKLWRRIREFNACIPYNGVPGNIEVPEVTLMALITMLPAAPNHPPESPPLPPPSPKAAATVMGFVACLRRLLASRSAASHVMSFPSAVGRVMGLLRNGSEGVAAEAAGLIAVLIGGGPGNMNILTDKKGEWHATVMHTKSELYTTLKAMICEPHGETTQCTIFVELLRQVAGLRQRLFALSGHPAESVRETVSVIMRTIEEEDTIAAESMRDAALRGGTLSHAFFLPSGERHESASSRACCLPLSDGNPPENVQDISIQEGMSLSRRQKITSAEKRRFNSAQVPVTNSYGHKGDNLPNDLFATGAPQMGYSASVASPDAPSINTNKFVESNASNSVDSDPNLVAFQNAGIPTPAQIFVENTPSDLVGYFVIGRKFGELFSLDHNRADFIWNERTRQELRQALQAEVHNLDVEKEHTEDIVPGRATTEVMTEQDSVPQISWNYSEFPQTMMLKIGDLGLAQVFTQPIKKYTGELLTMRYRAPKVFGDSTLLSTSSSRHAPNDPNGHLDSISLLTQQGILMRFYLLYAPCDIFYVLAGDNESYNIRNIQEADVIVTTLEKFDAVTRYRIKDGGLSFFSDIAIVAIDEVHLLNDPRGAALEAIVSRIKMVTRNPEMKSCTLACVHFLVVSATTPNIVDLAEWLMVPFQGIKRFDEEMRPVKLTTKVFGYTPAKNDFLFEKGSIWNMIDQWYCRLSTGGRRTLFMDLDYDALKPEGWHTLADDKRALCSFCDISIYELHIRDFSERRFEDEFEPIVLSEKYMTEKDNHIRKEDIPERMQISEECTGPPPTNEMSIEEESNWIYNQLMICMISLLSKRGLGQLKGRIEMHVCCRTVYVGFNVSSASSKARLTLNQQLFESIRKSLKAAELKERLMMLTQSLTCTSPRALNCVGLRVVLDIVYNHLHGSGSFDENSVLDKVTG</sequence>
<dbReference type="Gene3D" id="3.20.20.80">
    <property type="entry name" value="Glycosidases"/>
    <property type="match status" value="1"/>
</dbReference>
<dbReference type="PROSITE" id="PS51192">
    <property type="entry name" value="HELICASE_ATP_BIND_1"/>
    <property type="match status" value="1"/>
</dbReference>
<dbReference type="PANTHER" id="PTHR36983">
    <property type="entry name" value="DNAJ HOMOLOG SUBFAMILY C MEMBER 13"/>
    <property type="match status" value="1"/>
</dbReference>
<protein>
    <submittedName>
        <fullName evidence="2">DNAJ heat shock N-terminal domain-containing protein</fullName>
    </submittedName>
</protein>
<dbReference type="SUPFAM" id="SSF52540">
    <property type="entry name" value="P-loop containing nucleoside triphosphate hydrolases"/>
    <property type="match status" value="1"/>
</dbReference>
<dbReference type="Pfam" id="PF10539">
    <property type="entry name" value="Dev_Cell_Death"/>
    <property type="match status" value="1"/>
</dbReference>
<dbReference type="EMBL" id="BJWL01000003">
    <property type="protein sequence ID" value="GFY84272.1"/>
    <property type="molecule type" value="Genomic_DNA"/>
</dbReference>
<dbReference type="InterPro" id="IPR044978">
    <property type="entry name" value="GRV2/DNAJC13"/>
</dbReference>
<dbReference type="InterPro" id="IPR014001">
    <property type="entry name" value="Helicase_ATP-bd"/>
</dbReference>
<comment type="caution">
    <text evidence="2">The sequence shown here is derived from an EMBL/GenBank/DDBJ whole genome shotgun (WGS) entry which is preliminary data.</text>
</comment>
<evidence type="ECO:0000313" key="2">
    <source>
        <dbReference type="EMBL" id="GFY84272.1"/>
    </source>
</evidence>
<proteinExistence type="predicted"/>
<dbReference type="Gene3D" id="3.40.50.300">
    <property type="entry name" value="P-loop containing nucleotide triphosphate hydrolases"/>
    <property type="match status" value="2"/>
</dbReference>
<dbReference type="InterPro" id="IPR013989">
    <property type="entry name" value="Dev_and_cell_death_domain"/>
</dbReference>
<dbReference type="GO" id="GO:0007032">
    <property type="term" value="P:endosome organization"/>
    <property type="evidence" value="ECO:0007669"/>
    <property type="project" value="InterPro"/>
</dbReference>
<dbReference type="OrthoDB" id="69656at2759"/>
<dbReference type="GO" id="GO:0006898">
    <property type="term" value="P:receptor-mediated endocytosis"/>
    <property type="evidence" value="ECO:0007669"/>
    <property type="project" value="TreeGrafter"/>
</dbReference>
<accession>A0A7J0ED49</accession>
<organism evidence="2 3">
    <name type="scientific">Actinidia rufa</name>
    <dbReference type="NCBI Taxonomy" id="165716"/>
    <lineage>
        <taxon>Eukaryota</taxon>
        <taxon>Viridiplantae</taxon>
        <taxon>Streptophyta</taxon>
        <taxon>Embryophyta</taxon>
        <taxon>Tracheophyta</taxon>
        <taxon>Spermatophyta</taxon>
        <taxon>Magnoliopsida</taxon>
        <taxon>eudicotyledons</taxon>
        <taxon>Gunneridae</taxon>
        <taxon>Pentapetalae</taxon>
        <taxon>asterids</taxon>
        <taxon>Ericales</taxon>
        <taxon>Actinidiaceae</taxon>
        <taxon>Actinidia</taxon>
    </lineage>
</organism>
<dbReference type="InterPro" id="IPR027417">
    <property type="entry name" value="P-loop_NTPase"/>
</dbReference>
<dbReference type="Pfam" id="PF00270">
    <property type="entry name" value="DEAD"/>
    <property type="match status" value="1"/>
</dbReference>
<dbReference type="GO" id="GO:0010008">
    <property type="term" value="C:endosome membrane"/>
    <property type="evidence" value="ECO:0007669"/>
    <property type="project" value="TreeGrafter"/>
</dbReference>
<dbReference type="GO" id="GO:0003676">
    <property type="term" value="F:nucleic acid binding"/>
    <property type="evidence" value="ECO:0007669"/>
    <property type="project" value="InterPro"/>
</dbReference>
<dbReference type="Proteomes" id="UP000585474">
    <property type="component" value="Unassembled WGS sequence"/>
</dbReference>
<gene>
    <name evidence="2" type="ORF">Acr_03g0010460</name>
</gene>
<name>A0A7J0ED49_9ERIC</name>
<evidence type="ECO:0000313" key="3">
    <source>
        <dbReference type="Proteomes" id="UP000585474"/>
    </source>
</evidence>
<feature type="domain" description="Helicase ATP-binding" evidence="1">
    <location>
        <begin position="815"/>
        <end position="955"/>
    </location>
</feature>
<dbReference type="AlphaFoldDB" id="A0A7J0ED49"/>
<dbReference type="PANTHER" id="PTHR36983:SF2">
    <property type="entry name" value="DNAJ HOMOLOG SUBFAMILY C MEMBER 13"/>
    <property type="match status" value="1"/>
</dbReference>
<dbReference type="Pfam" id="PF19432">
    <property type="entry name" value="RME-8_N"/>
    <property type="match status" value="3"/>
</dbReference>
<reference evidence="2 3" key="1">
    <citation type="submission" date="2019-07" db="EMBL/GenBank/DDBJ databases">
        <title>De Novo Assembly of kiwifruit Actinidia rufa.</title>
        <authorList>
            <person name="Sugita-Konishi S."/>
            <person name="Sato K."/>
            <person name="Mori E."/>
            <person name="Abe Y."/>
            <person name="Kisaki G."/>
            <person name="Hamano K."/>
            <person name="Suezawa K."/>
            <person name="Otani M."/>
            <person name="Fukuda T."/>
            <person name="Manabe T."/>
            <person name="Gomi K."/>
            <person name="Tabuchi M."/>
            <person name="Akimitsu K."/>
            <person name="Kataoka I."/>
        </authorList>
    </citation>
    <scope>NUCLEOTIDE SEQUENCE [LARGE SCALE GENOMIC DNA]</scope>
    <source>
        <strain evidence="3">cv. Fuchu</strain>
    </source>
</reference>
<dbReference type="GO" id="GO:2000641">
    <property type="term" value="P:regulation of early endosome to late endosome transport"/>
    <property type="evidence" value="ECO:0007669"/>
    <property type="project" value="InterPro"/>
</dbReference>
<keyword evidence="2" id="KW-0346">Stress response</keyword>
<keyword evidence="3" id="KW-1185">Reference proteome</keyword>
<dbReference type="InterPro" id="IPR045802">
    <property type="entry name" value="GRV2/DNAJC13_N"/>
</dbReference>
<evidence type="ECO:0000259" key="1">
    <source>
        <dbReference type="PROSITE" id="PS51192"/>
    </source>
</evidence>